<accession>A0A2P1GNG9</accession>
<dbReference type="InterPro" id="IPR029053">
    <property type="entry name" value="Viral_coat"/>
</dbReference>
<evidence type="ECO:0000313" key="6">
    <source>
        <dbReference type="EMBL" id="AVM87508.1"/>
    </source>
</evidence>
<sequence>MMWMCSGVNLSQLPCYFGNRPIGIYHKGYSCGRLILMTITGSRAMISMRKFSGTRRRRTKASTLFVRMAGNGQTQGAGPANPAAKKAKNKKRNQKRKLKKKTAKKTTITVTTTAPGTATAGAIPKKKPMQNQALAQRVRKLEQRVPSLPVQDKFNFQVELGTINGITTDEVTLAAQVWCNPLLNKPKNQGDKPTPLSIKAAQWTNWRISNMSVSLLPLCGASAVAGTVLVTSVVPDAGNPSDYSLTTLMCRKHKLATPGKPCHWKVPHTYFAGPKGGWYFTKTDKDQTQTLGPLVEVHCYGRTKSTFQAKDWDGPLFRLIVNVTYQFSAYDPIPGGSTLTAEVGEQVDVKLRADQDGNAIMEIGKDSGLLLAAADINWKDVIWKAGDAGMAVLGNVPVWGDLFKLGWWFVKIIAGRKLRDFLRDNPEFSGANGVQYATIYTSFDNADDDQRAFVPNGGQDWVGTMDLHIRQITPNSFPTVSGGESTKLIPLDYPGLRHYRPSDGAAVTWAHAVYGESGYANATLKITPTGNGDVYDYHDTFIYCNALAHETANGDRIPSYGVATVHPDNATAHSAPFTETRFALGDIRELWRTCKDAHRNGSSMPWWITAFVEVHRAGVTVISGQALVLNGGMVRYQVNSTGNSFGGANPCFWVCWRPTVAGSKRYLRLDTVWAGQVGEILQGRGHFFTPRAWPGHTSGNTVVDGTKGRSHKTAEASERRVVKCVWCRERVKHSEDVCRISREIEEEDDCPTPEQSEESSEEEDQPDAPTSAETVE</sequence>
<comment type="subcellular location">
    <subcellularLocation>
        <location evidence="1">Virion</location>
    </subcellularLocation>
</comment>
<organism evidence="6">
    <name type="scientific">Hainan leptobrachium hainanense astrovirus</name>
    <dbReference type="NCBI Taxonomy" id="2116140"/>
    <lineage>
        <taxon>Viruses</taxon>
        <taxon>Riboviria</taxon>
        <taxon>Orthornavirae</taxon>
        <taxon>Pisuviricota</taxon>
        <taxon>Stelpaviricetes</taxon>
        <taxon>Stellavirales</taxon>
        <taxon>Astroviridae</taxon>
    </lineage>
</organism>
<evidence type="ECO:0000259" key="5">
    <source>
        <dbReference type="Pfam" id="PF03115"/>
    </source>
</evidence>
<feature type="region of interest" description="Disordered" evidence="4">
    <location>
        <begin position="69"/>
        <end position="106"/>
    </location>
</feature>
<proteinExistence type="predicted"/>
<dbReference type="InterPro" id="IPR004337">
    <property type="entry name" value="Astro_capsid_N"/>
</dbReference>
<reference evidence="6" key="1">
    <citation type="journal article" date="2018" name="Nature">
        <title>The evolutionary history of vertebrate RNA viruses.</title>
        <authorList>
            <person name="Shi M."/>
            <person name="Lin X.D."/>
            <person name="Chen X."/>
            <person name="Tian J.H."/>
            <person name="Chen L.J."/>
            <person name="Li K."/>
            <person name="Wang W."/>
            <person name="Eden J.S."/>
            <person name="Shen J.J."/>
            <person name="Liu L."/>
            <person name="Holmes E.C."/>
            <person name="Zhang Y.Z."/>
        </authorList>
    </citation>
    <scope>NUCLEOTIDE SEQUENCE</scope>
    <source>
        <strain evidence="6">LPWC162729</strain>
    </source>
</reference>
<feature type="domain" description="Astrovirus capsid protein inner core" evidence="5">
    <location>
        <begin position="87"/>
        <end position="330"/>
    </location>
</feature>
<evidence type="ECO:0000256" key="2">
    <source>
        <dbReference type="ARBA" id="ARBA00022561"/>
    </source>
</evidence>
<evidence type="ECO:0000256" key="3">
    <source>
        <dbReference type="ARBA" id="ARBA00022844"/>
    </source>
</evidence>
<protein>
    <submittedName>
        <fullName evidence="6">Capsid protein</fullName>
    </submittedName>
</protein>
<dbReference type="EMBL" id="MG599906">
    <property type="protein sequence ID" value="AVM87508.1"/>
    <property type="molecule type" value="Genomic_RNA"/>
</dbReference>
<feature type="region of interest" description="Disordered" evidence="4">
    <location>
        <begin position="742"/>
        <end position="776"/>
    </location>
</feature>
<dbReference type="Gene3D" id="2.60.120.20">
    <property type="match status" value="1"/>
</dbReference>
<keyword evidence="3" id="KW-0946">Virion</keyword>
<evidence type="ECO:0000256" key="4">
    <source>
        <dbReference type="SAM" id="MobiDB-lite"/>
    </source>
</evidence>
<evidence type="ECO:0000256" key="1">
    <source>
        <dbReference type="ARBA" id="ARBA00004328"/>
    </source>
</evidence>
<feature type="compositionally biased region" description="Acidic residues" evidence="4">
    <location>
        <begin position="744"/>
        <end position="766"/>
    </location>
</feature>
<keyword evidence="2" id="KW-0167">Capsid protein</keyword>
<dbReference type="GO" id="GO:0019028">
    <property type="term" value="C:viral capsid"/>
    <property type="evidence" value="ECO:0007669"/>
    <property type="project" value="UniProtKB-KW"/>
</dbReference>
<feature type="compositionally biased region" description="Basic residues" evidence="4">
    <location>
        <begin position="85"/>
        <end position="104"/>
    </location>
</feature>
<dbReference type="Pfam" id="PF03115">
    <property type="entry name" value="Astro_capsid_N"/>
    <property type="match status" value="1"/>
</dbReference>
<name>A0A2P1GNG9_9VIRU</name>